<dbReference type="PANTHER" id="PTHR13723:SF281">
    <property type="entry name" value="PAPILIN"/>
    <property type="match status" value="1"/>
</dbReference>
<dbReference type="Gene3D" id="2.20.100.10">
    <property type="entry name" value="Thrombospondin type-1 (TSP1) repeat"/>
    <property type="match status" value="1"/>
</dbReference>
<dbReference type="InterPro" id="IPR036116">
    <property type="entry name" value="FN3_sf"/>
</dbReference>
<keyword evidence="2" id="KW-0964">Secreted</keyword>
<feature type="transmembrane region" description="Helical" evidence="3">
    <location>
        <begin position="1772"/>
        <end position="1799"/>
    </location>
</feature>
<dbReference type="GO" id="GO:0005576">
    <property type="term" value="C:extracellular region"/>
    <property type="evidence" value="ECO:0007669"/>
    <property type="project" value="UniProtKB-SubCell"/>
</dbReference>
<evidence type="ECO:0000256" key="1">
    <source>
        <dbReference type="ARBA" id="ARBA00004613"/>
    </source>
</evidence>
<dbReference type="Pfam" id="PF19030">
    <property type="entry name" value="TSP1_ADAMTS"/>
    <property type="match status" value="1"/>
</dbReference>
<dbReference type="Pfam" id="PF00041">
    <property type="entry name" value="fn3"/>
    <property type="match status" value="1"/>
</dbReference>
<sequence>MSIIRNDFTANLTDSSGPLVSDIIFTPSLSINDYTVECDARGTGSYSAVTCPILIAVSISSTRITSPTPTSTCTPTTEQCSNIISVLAISFPITVILSVIISSVLSSIITYCCCVSRSVKSYSVTNPSTAAADYEIPMKTSSLEMKDNMAYGHVSAGTPADFTNCPTSPLCINEPVSYQCRVDTSDSANALQWRVLNTTGRVLGFVLYTSGSSVGSLGSIGTRFTTNLTSRAGGSIVSNVTFIATMDINNYTVECRAFDANFPAVIGADTCSITLIKDKPFEEKSWSVSPWSQCFPDCHRGIRNRTVVCMTVSTRMIMDGCIPPPPPNEETCHQRGPCTQWVPGPWSKCSKSCGVGYQVRRIKCQATYDSSITLNDAKCLTARPHVFRYCNIHDCPTTHNNMKLFLTMMFLSCSLVKCTPEFTNCPTSPLCINEPVSYQCSVDTSGGANAVQWRVLNTTGGILGVVTYDTGASIGTLGSIGTQFTTSLTSTGGASIVSNITFTATMDINNYTVACELYQPTVAPNISAINPDNYTISWPPSTNRCIISYTVFINSPVGNSSFKNVPADTGLVVNISQPFDDTVYTISVAAVDTVGRQYRDPDDEIMLIIDIPESVTNLTLNQTRSSLNIDVSWSEPTDSLRPEILTYIISVTDNVTEFDTSTMILASTTTYNIPDATVGSVYTVEVAAVNVLGTGLTTSATISIINTFVPTSSSIMVSSSAITPSSSSQPQFTTCPSGPLCLSRPVTYECNSGSNTLIWRVLDTNGVSVGGVAYSEFVDNVGDTESIGGQFITVLTVGGSSLVSNITFTPTLSISNYTVQCGDATGTFGNCSIIIADVPSVRIPGNITFYSDRLHFSWSPSTSPCLSHYNVNVTSIEYTINTTDTSLSLPVPSTNDTNYSISVVAVDTGGRYMDPVDERTFVPNVPESVTNLTLNQTGLSIDVSWDEPPVLMFLPLLSYIIYHNVPDPDTNITILAPTTTYSIPDATVGSVYTVGVAAVNVLGIDTADFASTTISTPQFTICPSSVCLSQPVTYECNSGSNILIWRVLDTNGGSVGTESYTDFEDDVGATGSIGSQFDTVLTVDGSSLVSNITFNSTLNINNYIVQCGDASGTLMNCSIVIADIPVAPIPGSITFYSDRLHFSWSPSTSPCVSHYNVNVTSIECTINTTDTSLSLPVPSTNDTEYYISVVAVDTGGRYMDPVGERTFVADVPEFVTDLTLSQTGLTIDPATSMYLPVLYYTLHHNVLDSHTNVTVSTPGPARLTYSVPNATVGIAAVNILGIGPTASGIIMAISSTRITSPTPTSTCTPSACTEQSSDTVSALVISFPITVILSVIISSVLSSIITYCCCVSRSVKSYSVTNPSTAAADYEIPMKTSSLEMKDNMAYGHVSVGTPGELTNCPISFCTSVDTRQYKTHHISTAIMKMIVSFMLLFNYLDGTPQFTDCPSSLCLSQSVSYECSVNTTGGADTLRWRVLDDNYNQITGAVAYNIYQTLPAMSAIGSDFIANLINSSGPIVSNVSFTTSISISNYTVECEALGITGSYTPVTCPILIADIPAAPVPNDLNFTSDTLNFSWSPSASPCLSHYSVNVTSIECTISTTDTSLSLPVPSTNDTEYSISVVAVDTGGRYIDQEGKKFIPDVPPAVISFAVSQTYPDDEDDVNITVSWNKPPSSSCPNVSSYIIYHDVPDPDTIITIPAPTTTYNIPGATVGSVYTVGVAAVNVLGTGDTTSTTISILGTTVTPTSSNMIVSSSAMTVTPSPTTTGGLNNTVYIGIGAGAAVIVIIILIVVIIVGYLVWRKPWKGRKENTTTNTVIYDTPTDTVQVVPNVPVSMNTAYGTATGTRGVVHTSDNVAYGQFTTCPSSVCLSQPVTYECNSGATTLIWLVLDTNGDRVGNPVIFTEFANNVGDTDSIGGQFNTVLINDTNPLGANITFTPTLSMNNYTVQCGDGSVDNIVNCSIGISDIPSVPIPGSITFYSDRLHFSWSPSASTCLSHYSVNVTSIEYTISTTDTSLSLPVPSTNDTEYSISVVAVDTGGRYMDPVGEETFVADVSAPTITYNVPDATVGIAAVNALGVGPTASGIISIHASTLITTVTDTTTLIRTDVAISSTRITSPTPTSTCAPSACTEQSSDTVSALAISFPITVILSVIISSVLSSIITYCCCVSRSVKSYSVTNPSTAAADYEIPMKTSSLEMKDNMAYGHVSVGTPQFTTCPSSVCLSQPVTYECNSGADTLAWIVLDTNGDRVGSPVAYTVFNNVGDTGSIGGQFITVLTVGGSSLVSNITFTPTLNMNNYTVQCGAVGTLVNCSIVIANIPSAPIPSSITFYSDSLTFPWSPSNSSCLSHYNVNVTSIEYTISTNDTSLSLPVPSTNDTEHSISVVAVDTGGRYMDPVDQRTFVADVPEFVTNIQLNQTDLSIDVSWEEPPALMFLPVLSYIIYPNVTDLNNNITIPAPTTTYNIPDATLGSVYTVGVAASNVLGIDTTDFASATIMIISTAMTEMFSSTISFPAISTSSLTSAGTVSNSVPSATSSTLMSTTIMSPSSSNNVPATGGSNSTVYIGIGAGVALIAIVILILIIVGCMVWRKPWKRDKENTTTNTVIYDTPTDTVQAVPNVPVSMNTAYGTATGSRGVVRTSDNVAYGHVSATSNTGARQPDTVVYEAVQ</sequence>
<proteinExistence type="predicted"/>
<dbReference type="EnsemblMetazoa" id="Aqu2.1.28333_001">
    <property type="protein sequence ID" value="Aqu2.1.28333_001"/>
    <property type="gene ID" value="Aqu2.1.28333"/>
</dbReference>
<dbReference type="SMART" id="SM00060">
    <property type="entry name" value="FN3"/>
    <property type="match status" value="10"/>
</dbReference>
<dbReference type="SUPFAM" id="SSF49265">
    <property type="entry name" value="Fibronectin type III"/>
    <property type="match status" value="4"/>
</dbReference>
<dbReference type="GO" id="GO:0030198">
    <property type="term" value="P:extracellular matrix organization"/>
    <property type="evidence" value="ECO:0007669"/>
    <property type="project" value="TreeGrafter"/>
</dbReference>
<reference evidence="5" key="1">
    <citation type="submission" date="2017-05" db="UniProtKB">
        <authorList>
            <consortium name="EnsemblMetazoa"/>
        </authorList>
    </citation>
    <scope>IDENTIFICATION</scope>
</reference>
<dbReference type="GO" id="GO:0004222">
    <property type="term" value="F:metalloendopeptidase activity"/>
    <property type="evidence" value="ECO:0007669"/>
    <property type="project" value="TreeGrafter"/>
</dbReference>
<evidence type="ECO:0000256" key="3">
    <source>
        <dbReference type="SAM" id="Phobius"/>
    </source>
</evidence>
<accession>A0A1X7UKQ5</accession>
<dbReference type="InterPro" id="IPR036383">
    <property type="entry name" value="TSP1_rpt_sf"/>
</dbReference>
<dbReference type="OrthoDB" id="5948003at2759"/>
<dbReference type="PROSITE" id="PS50092">
    <property type="entry name" value="TSP1"/>
    <property type="match status" value="2"/>
</dbReference>
<protein>
    <recommendedName>
        <fullName evidence="4">Fibronectin type-III domain-containing protein</fullName>
    </recommendedName>
</protein>
<dbReference type="PANTHER" id="PTHR13723">
    <property type="entry name" value="ADAMTS A DISINTEGRIN AND METALLOPROTEASE WITH THROMBOSPONDIN MOTIFS PROTEASE"/>
    <property type="match status" value="1"/>
</dbReference>
<dbReference type="SMART" id="SM00209">
    <property type="entry name" value="TSP1"/>
    <property type="match status" value="2"/>
</dbReference>
<keyword evidence="3" id="KW-0472">Membrane</keyword>
<evidence type="ECO:0000313" key="5">
    <source>
        <dbReference type="EnsemblMetazoa" id="Aqu2.1.28333_001"/>
    </source>
</evidence>
<dbReference type="InterPro" id="IPR050439">
    <property type="entry name" value="ADAMTS_ADAMTS-like"/>
</dbReference>
<feature type="transmembrane region" description="Helical" evidence="3">
    <location>
        <begin position="2560"/>
        <end position="2586"/>
    </location>
</feature>
<dbReference type="InterPro" id="IPR000884">
    <property type="entry name" value="TSP1_rpt"/>
</dbReference>
<dbReference type="Gene3D" id="2.60.40.10">
    <property type="entry name" value="Immunoglobulins"/>
    <property type="match status" value="5"/>
</dbReference>
<evidence type="ECO:0000259" key="4">
    <source>
        <dbReference type="PROSITE" id="PS50853"/>
    </source>
</evidence>
<comment type="subcellular location">
    <subcellularLocation>
        <location evidence="1">Secreted</location>
    </subcellularLocation>
</comment>
<keyword evidence="3" id="KW-1133">Transmembrane helix</keyword>
<feature type="transmembrane region" description="Helical" evidence="3">
    <location>
        <begin position="86"/>
        <end position="111"/>
    </location>
</feature>
<name>A0A1X7UKQ5_AMPQE</name>
<dbReference type="CDD" id="cd00063">
    <property type="entry name" value="FN3"/>
    <property type="match status" value="3"/>
</dbReference>
<dbReference type="PROSITE" id="PS50853">
    <property type="entry name" value="FN3"/>
    <property type="match status" value="5"/>
</dbReference>
<dbReference type="GO" id="GO:0031012">
    <property type="term" value="C:extracellular matrix"/>
    <property type="evidence" value="ECO:0007669"/>
    <property type="project" value="TreeGrafter"/>
</dbReference>
<evidence type="ECO:0000256" key="2">
    <source>
        <dbReference type="ARBA" id="ARBA00022525"/>
    </source>
</evidence>
<dbReference type="GO" id="GO:0006508">
    <property type="term" value="P:proteolysis"/>
    <property type="evidence" value="ECO:0007669"/>
    <property type="project" value="TreeGrafter"/>
</dbReference>
<organism evidence="5">
    <name type="scientific">Amphimedon queenslandica</name>
    <name type="common">Sponge</name>
    <dbReference type="NCBI Taxonomy" id="400682"/>
    <lineage>
        <taxon>Eukaryota</taxon>
        <taxon>Metazoa</taxon>
        <taxon>Porifera</taxon>
        <taxon>Demospongiae</taxon>
        <taxon>Heteroscleromorpha</taxon>
        <taxon>Haplosclerida</taxon>
        <taxon>Niphatidae</taxon>
        <taxon>Amphimedon</taxon>
    </lineage>
</organism>
<dbReference type="InParanoid" id="A0A1X7UKQ5"/>
<dbReference type="SUPFAM" id="SSF82895">
    <property type="entry name" value="TSP-1 type 1 repeat"/>
    <property type="match status" value="2"/>
</dbReference>
<feature type="domain" description="Fibronectin type-III" evidence="4">
    <location>
        <begin position="1643"/>
        <end position="1743"/>
    </location>
</feature>
<dbReference type="InterPro" id="IPR013783">
    <property type="entry name" value="Ig-like_fold"/>
</dbReference>
<feature type="domain" description="Fibronectin type-III" evidence="4">
    <location>
        <begin position="520"/>
        <end position="612"/>
    </location>
</feature>
<feature type="transmembrane region" description="Helical" evidence="3">
    <location>
        <begin position="2139"/>
        <end position="2163"/>
    </location>
</feature>
<feature type="domain" description="Fibronectin type-III" evidence="4">
    <location>
        <begin position="925"/>
        <end position="1019"/>
    </location>
</feature>
<feature type="domain" description="Fibronectin type-III" evidence="4">
    <location>
        <begin position="2404"/>
        <end position="2501"/>
    </location>
</feature>
<keyword evidence="3" id="KW-0812">Transmembrane</keyword>
<feature type="domain" description="Fibronectin type-III" evidence="4">
    <location>
        <begin position="614"/>
        <end position="714"/>
    </location>
</feature>
<dbReference type="InterPro" id="IPR003961">
    <property type="entry name" value="FN3_dom"/>
</dbReference>
<dbReference type="eggNOG" id="KOG3538">
    <property type="taxonomic scope" value="Eukaryota"/>
</dbReference>